<keyword evidence="1" id="KW-0812">Transmembrane</keyword>
<proteinExistence type="predicted"/>
<accession>A0A158P4U2</accession>
<evidence type="ECO:0000313" key="3">
    <source>
        <dbReference type="EnsemblMetazoa" id="tetur09g06910.1"/>
    </source>
</evidence>
<dbReference type="EnsemblMetazoa" id="tetur09g06910.1">
    <property type="protein sequence ID" value="tetur09g06910.1"/>
    <property type="gene ID" value="tetur09g06910"/>
</dbReference>
<evidence type="ECO:0000313" key="4">
    <source>
        <dbReference type="Proteomes" id="UP000015104"/>
    </source>
</evidence>
<keyword evidence="4" id="KW-1185">Reference proteome</keyword>
<reference evidence="3" key="2">
    <citation type="submission" date="2016-04" db="UniProtKB">
        <authorList>
            <consortium name="EnsemblMetazoa"/>
        </authorList>
    </citation>
    <scope>IDENTIFICATION</scope>
</reference>
<name>A0A158P4U2_TETUR</name>
<feature type="transmembrane region" description="Helical" evidence="1">
    <location>
        <begin position="578"/>
        <end position="600"/>
    </location>
</feature>
<protein>
    <recommendedName>
        <fullName evidence="5">Sema domain-containing protein</fullName>
    </recommendedName>
</protein>
<keyword evidence="1" id="KW-1133">Transmembrane helix</keyword>
<keyword evidence="2" id="KW-0732">Signal</keyword>
<evidence type="ECO:0000256" key="2">
    <source>
        <dbReference type="SAM" id="SignalP"/>
    </source>
</evidence>
<dbReference type="Proteomes" id="UP000015104">
    <property type="component" value="Unassembled WGS sequence"/>
</dbReference>
<feature type="signal peptide" evidence="2">
    <location>
        <begin position="1"/>
        <end position="21"/>
    </location>
</feature>
<reference evidence="4" key="1">
    <citation type="submission" date="2011-08" db="EMBL/GenBank/DDBJ databases">
        <authorList>
            <person name="Rombauts S."/>
        </authorList>
    </citation>
    <scope>NUCLEOTIDE SEQUENCE</scope>
    <source>
        <strain evidence="4">London</strain>
    </source>
</reference>
<dbReference type="AlphaFoldDB" id="A0A158P4U2"/>
<organism evidence="3 4">
    <name type="scientific">Tetranychus urticae</name>
    <name type="common">Two-spotted spider mite</name>
    <dbReference type="NCBI Taxonomy" id="32264"/>
    <lineage>
        <taxon>Eukaryota</taxon>
        <taxon>Metazoa</taxon>
        <taxon>Ecdysozoa</taxon>
        <taxon>Arthropoda</taxon>
        <taxon>Chelicerata</taxon>
        <taxon>Arachnida</taxon>
        <taxon>Acari</taxon>
        <taxon>Acariformes</taxon>
        <taxon>Trombidiformes</taxon>
        <taxon>Prostigmata</taxon>
        <taxon>Eleutherengona</taxon>
        <taxon>Raphignathae</taxon>
        <taxon>Tetranychoidea</taxon>
        <taxon>Tetranychidae</taxon>
        <taxon>Tetranychus</taxon>
    </lineage>
</organism>
<evidence type="ECO:0000256" key="1">
    <source>
        <dbReference type="SAM" id="Phobius"/>
    </source>
</evidence>
<sequence length="662" mass="76179">MFIHHLIWIFQFCLLIQISNSFRTFKHDIFFYYKTHDSVFLTNPTNHTTSYGIYVAGETTTINIPKNVANMSDILDWKVVDINENQLMFVHKNKPYILINRQIIREMEYAGELIDSIIAFGDNEALHVPTISNPSLTKPVHTWNYIELLYFDDENKKVSVKRSLPWLKDDWKFIKEWKMTDYIHFDDKLYLLIKRSFSKANSQSVTQEISIIRLCLDKGRELISSAVEIHFTKAEFNNDEIIDLIFVYIFGSSVDGNNRYQLHTILKQSQSSVNVYHTYSLSDIVSLFEETANECASGSVNINPLQHHLRSEIGKCKKTSHESCSTKENIVPSRNFVLNTTFLETRATAVQKFQYISLPYPYFRGSLLLHVKPNFYTSFCEYITSAPSTCKNFIANSDYFAQFAQADFHINKYPNGFVYVTKETNQILFIPIEVCPNLKTCTQCIMYGLYFDCIWSNSNCVPDTQPKNKAALTVDHCFKVINISPKIFNSSFPTILTIGLDKSLNFTASQEQLLIRAGDNNCTDITMNGLFIICSMNLTKSGRFKIDVSLRNDRYADAAILSSVSTEKVKILAPENDYYYTFVLILIIMTVSLISIFLVLGYSIHNAKHQNEFIEVASSANIMRMATKSIKSSLFSLSSSRSRSTWRTTSKTIVPKHFKWNR</sequence>
<dbReference type="EMBL" id="CAEY01002017">
    <property type="status" value="NOT_ANNOTATED_CDS"/>
    <property type="molecule type" value="Genomic_DNA"/>
</dbReference>
<keyword evidence="1" id="KW-0472">Membrane</keyword>
<evidence type="ECO:0008006" key="5">
    <source>
        <dbReference type="Google" id="ProtNLM"/>
    </source>
</evidence>
<feature type="chain" id="PRO_5007630001" description="Sema domain-containing protein" evidence="2">
    <location>
        <begin position="22"/>
        <end position="662"/>
    </location>
</feature>